<gene>
    <name evidence="3" type="ORF">HDA35_005739</name>
</gene>
<feature type="region of interest" description="Disordered" evidence="1">
    <location>
        <begin position="40"/>
        <end position="67"/>
    </location>
</feature>
<evidence type="ECO:0000256" key="1">
    <source>
        <dbReference type="SAM" id="MobiDB-lite"/>
    </source>
</evidence>
<reference evidence="3 4" key="1">
    <citation type="submission" date="2020-07" db="EMBL/GenBank/DDBJ databases">
        <title>Sequencing the genomes of 1000 actinobacteria strains.</title>
        <authorList>
            <person name="Klenk H.-P."/>
        </authorList>
    </citation>
    <scope>NUCLEOTIDE SEQUENCE [LARGE SCALE GENOMIC DNA]</scope>
    <source>
        <strain evidence="3 4">DSM 43814</strain>
    </source>
</reference>
<evidence type="ECO:0000259" key="2">
    <source>
        <dbReference type="Pfam" id="PF20103"/>
    </source>
</evidence>
<dbReference type="Pfam" id="PF20103">
    <property type="entry name" value="DUF6493"/>
    <property type="match status" value="1"/>
</dbReference>
<keyword evidence="4" id="KW-1185">Reference proteome</keyword>
<organism evidence="3 4">
    <name type="scientific">Micromonospora purpureochromogenes</name>
    <dbReference type="NCBI Taxonomy" id="47872"/>
    <lineage>
        <taxon>Bacteria</taxon>
        <taxon>Bacillati</taxon>
        <taxon>Actinomycetota</taxon>
        <taxon>Actinomycetes</taxon>
        <taxon>Micromonosporales</taxon>
        <taxon>Micromonosporaceae</taxon>
        <taxon>Micromonospora</taxon>
    </lineage>
</organism>
<dbReference type="InterPro" id="IPR045472">
    <property type="entry name" value="DUF6493"/>
</dbReference>
<proteinExistence type="predicted"/>
<name>A0ABX2RXH4_9ACTN</name>
<dbReference type="EMBL" id="JACCCQ010000001">
    <property type="protein sequence ID" value="NYF59908.1"/>
    <property type="molecule type" value="Genomic_DNA"/>
</dbReference>
<dbReference type="Proteomes" id="UP000631553">
    <property type="component" value="Unassembled WGS sequence"/>
</dbReference>
<evidence type="ECO:0000313" key="4">
    <source>
        <dbReference type="Proteomes" id="UP000631553"/>
    </source>
</evidence>
<protein>
    <recommendedName>
        <fullName evidence="2">DUF6493 domain-containing protein</fullName>
    </recommendedName>
</protein>
<accession>A0ABX2RXH4</accession>
<comment type="caution">
    <text evidence="3">The sequence shown here is derived from an EMBL/GenBank/DDBJ whole genome shotgun (WGS) entry which is preliminary data.</text>
</comment>
<evidence type="ECO:0000313" key="3">
    <source>
        <dbReference type="EMBL" id="NYF59908.1"/>
    </source>
</evidence>
<sequence>MNDVWRAVCARIDDADFDALADVLAGLDATGRAALLPMLEGHTPTRAEPEPVVRPPAEPEPEPEPPTNGVFAFAFVLSRDDDPPPRDLEGLRAYAARRRLRERESRWARDKWHLERQAAQAAARLTERRHAAHAMAIVACVPTATEAVKRLHRPWTAGPSLRMVPEVVPALLSVRGAAWGTALARGMVRRAGSRSRMTPWPFTEALMRAVGTEPPDTAGAVARYVETWRPSLASFLAADPWLDHVLPYLFDEDRVAAVFVTGVARRDWPQALMELASSGRVDREVLIAGCLRRLRAGGRKSLLQPYLDMLKQLAPGTDELARHRQELTGLLTAPMSTVADYAYTSLQTLHRTSELDRATLAEITQGMLSRQEKKLVRAHLAWLRKLPLEHLVDGLVVGLHHPVPELAERTVDLIEARLPKLSDASRGRLAAEVPSLDGIAAQRLAALLGSAPPAPASVPVLIAEPPAEMPPPLDLGALAGELAILLRRGDDDPIRHELVLDGLVRAAGADRDAAARVLEPLIPQWPGLWPALVAAAIGRDAPPHPAYHWQYHTEQHPMTLFVARRVAELTTRLVTAPPVALLATPATVAGHVDPARVLGLLLEAERDGWQPGEADLAQAILRLPREVDPAVRAAAARLVSPAGRRFADWLATPAEPRTWVEEVRHHPYVSGRRIAMLDPAGLPAELADPRSAAERVRSARNARDVALWPMVAPSHREAMAAHIQPFVASIVDQGNSGTGFLAGLAAADGPAGPAMSLTMAYALANHRQTVRLAAGDALIELATRPGWDSTGVGAEVGALAAADRIVLQRIVQPLAEALKAGARDAVWQVTSAALPVLLPAGPRPGLADLVDLAANAAPRDGHFADLPGLSALAAKPGRNRLTEAARRLATSMTT</sequence>
<dbReference type="RefSeq" id="WP_179805509.1">
    <property type="nucleotide sequence ID" value="NZ_JACCCQ010000001.1"/>
</dbReference>
<feature type="domain" description="DUF6493" evidence="2">
    <location>
        <begin position="263"/>
        <end position="374"/>
    </location>
</feature>